<evidence type="ECO:0000313" key="2">
    <source>
        <dbReference type="EMBL" id="UFZ06102.1"/>
    </source>
</evidence>
<reference evidence="2" key="1">
    <citation type="journal article" date="2024" name="Antonie Van Leeuwenhoek">
        <title>Bradyrhizobium ontarionense sp. nov., a novel bacterial symbiont isolated from Aeschynomene indica (Indian jointvetch), harbours photosynthesis, nitrogen fixation and nitrous oxide (N2O) reductase genes.</title>
        <authorList>
            <person name="Bromfield E.S.P."/>
            <person name="Cloutier S."/>
        </authorList>
    </citation>
    <scope>NUCLEOTIDE SEQUENCE</scope>
    <source>
        <strain evidence="2">A19</strain>
    </source>
</reference>
<keyword evidence="3" id="KW-1185">Reference proteome</keyword>
<name>A0ABY3RGI0_9BRAD</name>
<keyword evidence="1" id="KW-1133">Transmembrane helix</keyword>
<dbReference type="Proteomes" id="UP001431010">
    <property type="component" value="Chromosome"/>
</dbReference>
<dbReference type="RefSeq" id="WP_231324888.1">
    <property type="nucleotide sequence ID" value="NZ_CP088156.1"/>
</dbReference>
<evidence type="ECO:0000313" key="3">
    <source>
        <dbReference type="Proteomes" id="UP001431010"/>
    </source>
</evidence>
<keyword evidence="1" id="KW-0812">Transmembrane</keyword>
<organism evidence="2 3">
    <name type="scientific">Bradyrhizobium ontarionense</name>
    <dbReference type="NCBI Taxonomy" id="2898149"/>
    <lineage>
        <taxon>Bacteria</taxon>
        <taxon>Pseudomonadati</taxon>
        <taxon>Pseudomonadota</taxon>
        <taxon>Alphaproteobacteria</taxon>
        <taxon>Hyphomicrobiales</taxon>
        <taxon>Nitrobacteraceae</taxon>
        <taxon>Bradyrhizobium</taxon>
    </lineage>
</organism>
<dbReference type="EMBL" id="CP088156">
    <property type="protein sequence ID" value="UFZ06102.1"/>
    <property type="molecule type" value="Genomic_DNA"/>
</dbReference>
<gene>
    <name evidence="2" type="ORF">LQG66_07305</name>
</gene>
<dbReference type="InterPro" id="IPR021265">
    <property type="entry name" value="DUF2842"/>
</dbReference>
<protein>
    <submittedName>
        <fullName evidence="2">DUF2842 domain-containing protein</fullName>
    </submittedName>
</protein>
<dbReference type="Pfam" id="PF11003">
    <property type="entry name" value="DUF2842"/>
    <property type="match status" value="1"/>
</dbReference>
<accession>A0ABY3RGI0</accession>
<keyword evidence="1" id="KW-0472">Membrane</keyword>
<feature type="transmembrane region" description="Helical" evidence="1">
    <location>
        <begin position="39"/>
        <end position="64"/>
    </location>
</feature>
<proteinExistence type="predicted"/>
<evidence type="ECO:0000256" key="1">
    <source>
        <dbReference type="SAM" id="Phobius"/>
    </source>
</evidence>
<sequence>MTIRTRKFIGAVALLLLAFVWSMMGMVMAQFPVIANSGWLQAVYYVVVGIGWVLPAMPIVSWMLRPDPERQQAG</sequence>